<feature type="domain" description="Methyltransferase type 11" evidence="1">
    <location>
        <begin position="76"/>
        <end position="126"/>
    </location>
</feature>
<organism evidence="2">
    <name type="scientific">Paramoeba aestuarina</name>
    <dbReference type="NCBI Taxonomy" id="180227"/>
    <lineage>
        <taxon>Eukaryota</taxon>
        <taxon>Amoebozoa</taxon>
        <taxon>Discosea</taxon>
        <taxon>Flabellinia</taxon>
        <taxon>Dactylopodida</taxon>
        <taxon>Paramoebidae</taxon>
        <taxon>Paramoeba</taxon>
    </lineage>
</organism>
<dbReference type="AlphaFoldDB" id="A0A7S4NJN2"/>
<dbReference type="GO" id="GO:0008757">
    <property type="term" value="F:S-adenosylmethionine-dependent methyltransferase activity"/>
    <property type="evidence" value="ECO:0007669"/>
    <property type="project" value="InterPro"/>
</dbReference>
<dbReference type="Gene3D" id="3.40.50.150">
    <property type="entry name" value="Vaccinia Virus protein VP39"/>
    <property type="match status" value="1"/>
</dbReference>
<gene>
    <name evidence="2" type="ORF">NAES01612_LOCUS6071</name>
</gene>
<dbReference type="InterPro" id="IPR013216">
    <property type="entry name" value="Methyltransf_11"/>
</dbReference>
<proteinExistence type="predicted"/>
<evidence type="ECO:0000259" key="1">
    <source>
        <dbReference type="Pfam" id="PF08241"/>
    </source>
</evidence>
<protein>
    <recommendedName>
        <fullName evidence="1">Methyltransferase type 11 domain-containing protein</fullName>
    </recommendedName>
</protein>
<evidence type="ECO:0000313" key="2">
    <source>
        <dbReference type="EMBL" id="CAE2293164.1"/>
    </source>
</evidence>
<dbReference type="SUPFAM" id="SSF53335">
    <property type="entry name" value="S-adenosyl-L-methionine-dependent methyltransferases"/>
    <property type="match status" value="1"/>
</dbReference>
<dbReference type="EMBL" id="HBKR01009126">
    <property type="protein sequence ID" value="CAE2293164.1"/>
    <property type="molecule type" value="Transcribed_RNA"/>
</dbReference>
<reference evidence="2" key="1">
    <citation type="submission" date="2021-01" db="EMBL/GenBank/DDBJ databases">
        <authorList>
            <person name="Corre E."/>
            <person name="Pelletier E."/>
            <person name="Niang G."/>
            <person name="Scheremetjew M."/>
            <person name="Finn R."/>
            <person name="Kale V."/>
            <person name="Holt S."/>
            <person name="Cochrane G."/>
            <person name="Meng A."/>
            <person name="Brown T."/>
            <person name="Cohen L."/>
        </authorList>
    </citation>
    <scope>NUCLEOTIDE SEQUENCE</scope>
    <source>
        <strain evidence="2">SoJaBio B1-5/56/2</strain>
    </source>
</reference>
<accession>A0A7S4NJN2</accession>
<name>A0A7S4NJN2_9EUKA</name>
<dbReference type="InterPro" id="IPR029063">
    <property type="entry name" value="SAM-dependent_MTases_sf"/>
</dbReference>
<dbReference type="Pfam" id="PF08241">
    <property type="entry name" value="Methyltransf_11"/>
    <property type="match status" value="1"/>
</dbReference>
<sequence length="485" mass="54929">MEEIVGRLGRGGSLNGYASFGDAGRMQKTLQKRLKLKGKMYVIHDKEGMTDMVERGSVRPVGEFVKYDYNWGKDTLPDSPEDLSLSRASVDLVTVNMGLHHFTNPQLPRFLRLCNSLLRQNGLLVIREHDSTPELIPILDLAHSTFNAVNGVSEKEEEEEVRAFRSVRDWRRTIEWAGFEDTQQLGLEPTDPTEDYMMVFTKKFPYPGEKEVEEEVRGSIEVKEGEKADPADSFFRHPEWVIVDCAQALGSFMNHTPFYQFPFRSWLGVYWGSLIAATKEVMRERGVVGTLKTTGFIMHLLVAPVSSGVLGLMELMSLPIRLATKTVVTKGGGDFEKEVLHVQLDNNKTDINWAEVDPRIKVLQRPSQEDTRNNIWKIELPRHVPFTPTLQNMAGSEVAPNMQVKAVGGQTGHLAVRLQATNASQVQELKRKKGEEKVVYDYSIPGEEGRVVVMKVSISRLLEFLREVERKEGIEVVQVYDLLQI</sequence>